<dbReference type="PANTHER" id="PTHR21348">
    <property type="match status" value="1"/>
</dbReference>
<keyword evidence="7 14" id="KW-0067">ATP-binding</keyword>
<keyword evidence="9 14" id="KW-0560">Oxidoreductase</keyword>
<keyword evidence="11" id="KW-0539">Nucleus</keyword>
<keyword evidence="8 14" id="KW-0049">Antioxidant</keyword>
<evidence type="ECO:0000256" key="12">
    <source>
        <dbReference type="ARBA" id="ARBA00047514"/>
    </source>
</evidence>
<dbReference type="OrthoDB" id="10023328at2759"/>
<evidence type="ECO:0000256" key="3">
    <source>
        <dbReference type="ARBA" id="ARBA00009609"/>
    </source>
</evidence>
<keyword evidence="6 14" id="KW-0547">Nucleotide-binding</keyword>
<dbReference type="PANTHER" id="PTHR21348:SF2">
    <property type="entry name" value="SULFIREDOXIN-1"/>
    <property type="match status" value="1"/>
</dbReference>
<comment type="subcellular location">
    <subcellularLocation>
        <location evidence="2">Cytoplasm</location>
    </subcellularLocation>
    <subcellularLocation>
        <location evidence="1">Nucleus</location>
    </subcellularLocation>
</comment>
<dbReference type="InterPro" id="IPR036086">
    <property type="entry name" value="ParB/Sulfiredoxin_sf"/>
</dbReference>
<dbReference type="InterPro" id="IPR016692">
    <property type="entry name" value="Sulfiredoxin"/>
</dbReference>
<feature type="binding site" evidence="15">
    <location>
        <begin position="79"/>
        <end position="82"/>
    </location>
    <ligand>
        <name>ATP</name>
        <dbReference type="ChEBI" id="CHEBI:30616"/>
    </ligand>
</feature>
<dbReference type="Gene3D" id="3.90.1530.10">
    <property type="entry name" value="Conserved hypothetical protein from pyrococcus furiosus pfu- 392566-001, ParB domain"/>
    <property type="match status" value="1"/>
</dbReference>
<dbReference type="PIRSF" id="PIRSF017267">
    <property type="entry name" value="Sulfiredoxin"/>
    <property type="match status" value="1"/>
</dbReference>
<dbReference type="FunFam" id="3.90.1530.10:FF:000005">
    <property type="entry name" value="Sulfiredoxin"/>
    <property type="match status" value="1"/>
</dbReference>
<evidence type="ECO:0000256" key="8">
    <source>
        <dbReference type="ARBA" id="ARBA00022862"/>
    </source>
</evidence>
<dbReference type="GO" id="GO:0005524">
    <property type="term" value="F:ATP binding"/>
    <property type="evidence" value="ECO:0007669"/>
    <property type="project" value="UniProtKB-KW"/>
</dbReference>
<feature type="domain" description="ParB-like N-terminal" evidence="17">
    <location>
        <begin position="11"/>
        <end position="123"/>
    </location>
</feature>
<evidence type="ECO:0000256" key="9">
    <source>
        <dbReference type="ARBA" id="ARBA00023002"/>
    </source>
</evidence>
<keyword evidence="5" id="KW-0963">Cytoplasm</keyword>
<organism evidence="18 19">
    <name type="scientific">Candida parapsilosis</name>
    <name type="common">Yeast</name>
    <dbReference type="NCBI Taxonomy" id="5480"/>
    <lineage>
        <taxon>Eukaryota</taxon>
        <taxon>Fungi</taxon>
        <taxon>Dikarya</taxon>
        <taxon>Ascomycota</taxon>
        <taxon>Saccharomycotina</taxon>
        <taxon>Pichiomycetes</taxon>
        <taxon>Debaryomycetaceae</taxon>
        <taxon>Candida/Lodderomyces clade</taxon>
        <taxon>Candida</taxon>
    </lineage>
</organism>
<sequence>MSIQTRGLKEEYVPLHEIKRPIPPVLDHQKIDAMVSTLKGVPMGSATCKVEDITEGELPPIDVFKVREKGKTYYFAFGGCHRFQAYDRLSQEDNCKEIMVKSRIIPATKKTLELYLGSSVHSIFEDLAKQDEEKQDEGDQSV</sequence>
<dbReference type="Pfam" id="PF02195">
    <property type="entry name" value="ParB_N"/>
    <property type="match status" value="1"/>
</dbReference>
<dbReference type="GO" id="GO:0032272">
    <property type="term" value="P:negative regulation of protein polymerization"/>
    <property type="evidence" value="ECO:0007669"/>
    <property type="project" value="EnsemblFungi"/>
</dbReference>
<evidence type="ECO:0000256" key="6">
    <source>
        <dbReference type="ARBA" id="ARBA00022741"/>
    </source>
</evidence>
<evidence type="ECO:0000256" key="2">
    <source>
        <dbReference type="ARBA" id="ARBA00004496"/>
    </source>
</evidence>
<dbReference type="GO" id="GO:0032542">
    <property type="term" value="F:sulfiredoxin activity"/>
    <property type="evidence" value="ECO:0007669"/>
    <property type="project" value="UniProtKB-EC"/>
</dbReference>
<dbReference type="EC" id="1.8.98.2" evidence="4 14"/>
<dbReference type="Proteomes" id="UP000590412">
    <property type="component" value="Unassembled WGS sequence"/>
</dbReference>
<dbReference type="EMBL" id="JABWAB010000001">
    <property type="protein sequence ID" value="KAF6059427.1"/>
    <property type="molecule type" value="Genomic_DNA"/>
</dbReference>
<evidence type="ECO:0000256" key="14">
    <source>
        <dbReference type="PIRNR" id="PIRNR017267"/>
    </source>
</evidence>
<feature type="disulfide bond" description="Interchain" evidence="16">
    <location>
        <position position="80"/>
    </location>
</feature>
<dbReference type="InterPro" id="IPR003115">
    <property type="entry name" value="ParB_N"/>
</dbReference>
<evidence type="ECO:0000259" key="17">
    <source>
        <dbReference type="SMART" id="SM00470"/>
    </source>
</evidence>
<name>A0A8X7NS76_CANPA</name>
<evidence type="ECO:0000256" key="15">
    <source>
        <dbReference type="PIRSR" id="PIRSR017267-1"/>
    </source>
</evidence>
<evidence type="ECO:0000256" key="4">
    <source>
        <dbReference type="ARBA" id="ARBA00013055"/>
    </source>
</evidence>
<dbReference type="SMART" id="SM00470">
    <property type="entry name" value="ParB"/>
    <property type="match status" value="1"/>
</dbReference>
<evidence type="ECO:0000256" key="5">
    <source>
        <dbReference type="ARBA" id="ARBA00022490"/>
    </source>
</evidence>
<comment type="similarity">
    <text evidence="3 14">Belongs to the sulfiredoxin family.</text>
</comment>
<reference evidence="18" key="1">
    <citation type="submission" date="2020-03" db="EMBL/GenBank/DDBJ databases">
        <title>FDA dAtabase for Regulatory Grade micrObial Sequences (FDA-ARGOS): Supporting development and validation of Infectious Disease Dx tests.</title>
        <authorList>
            <person name="Campos J."/>
            <person name="Goldberg B."/>
            <person name="Tallon L."/>
            <person name="Sadzewicz L."/>
            <person name="Vavikolanu K."/>
            <person name="Mehta A."/>
            <person name="Aluvathingal J."/>
            <person name="Nadendla S."/>
            <person name="Nandy P."/>
            <person name="Geyer C."/>
            <person name="Yan Y."/>
            <person name="Sichtig H."/>
        </authorList>
    </citation>
    <scope>NUCLEOTIDE SEQUENCE [LARGE SCALE GENOMIC DNA]</scope>
    <source>
        <strain evidence="18">FDAARGOS_652</strain>
    </source>
</reference>
<evidence type="ECO:0000256" key="16">
    <source>
        <dbReference type="PIRSR" id="PIRSR017267-2"/>
    </source>
</evidence>
<evidence type="ECO:0000313" key="19">
    <source>
        <dbReference type="Proteomes" id="UP000590412"/>
    </source>
</evidence>
<dbReference type="CDD" id="cd16395">
    <property type="entry name" value="Srx"/>
    <property type="match status" value="1"/>
</dbReference>
<evidence type="ECO:0000256" key="13">
    <source>
        <dbReference type="ARBA" id="ARBA00070917"/>
    </source>
</evidence>
<comment type="caution">
    <text evidence="18">The sequence shown here is derived from an EMBL/GenBank/DDBJ whole genome shotgun (WGS) entry which is preliminary data.</text>
</comment>
<dbReference type="AlphaFoldDB" id="A0A8X7NS76"/>
<evidence type="ECO:0000313" key="18">
    <source>
        <dbReference type="EMBL" id="KAF6059427.1"/>
    </source>
</evidence>
<dbReference type="GO" id="GO:0005634">
    <property type="term" value="C:nucleus"/>
    <property type="evidence" value="ECO:0007669"/>
    <property type="project" value="UniProtKB-SubCell"/>
</dbReference>
<gene>
    <name evidence="18" type="primary">SRX1</name>
    <name evidence="18" type="ORF">FOB60_001009</name>
</gene>
<proteinExistence type="inferred from homology"/>
<evidence type="ECO:0000256" key="7">
    <source>
        <dbReference type="ARBA" id="ARBA00022840"/>
    </source>
</evidence>
<dbReference type="GO" id="GO:0034599">
    <property type="term" value="P:cellular response to oxidative stress"/>
    <property type="evidence" value="ECO:0007669"/>
    <property type="project" value="EnsemblFungi"/>
</dbReference>
<keyword evidence="10 16" id="KW-1015">Disulfide bond</keyword>
<dbReference type="SUPFAM" id="SSF110849">
    <property type="entry name" value="ParB/Sulfiredoxin"/>
    <property type="match status" value="1"/>
</dbReference>
<evidence type="ECO:0000256" key="1">
    <source>
        <dbReference type="ARBA" id="ARBA00004123"/>
    </source>
</evidence>
<evidence type="ECO:0000256" key="11">
    <source>
        <dbReference type="ARBA" id="ARBA00023242"/>
    </source>
</evidence>
<comment type="catalytic activity">
    <reaction evidence="12 14">
        <text>S-hydroxy-S-oxy-L-cysteinyl-[peroxiredoxin] + [protein]-dithiol + ATP = S-hydroxy-L-cysteinyl-[peroxiredoxin] + [protein]-disulfide + ADP + phosphate</text>
        <dbReference type="Rhea" id="RHEA:17545"/>
        <dbReference type="Rhea" id="RHEA-COMP:10593"/>
        <dbReference type="Rhea" id="RHEA-COMP:10594"/>
        <dbReference type="Rhea" id="RHEA-COMP:13681"/>
        <dbReference type="Rhea" id="RHEA-COMP:17976"/>
        <dbReference type="ChEBI" id="CHEBI:29950"/>
        <dbReference type="ChEBI" id="CHEBI:30616"/>
        <dbReference type="ChEBI" id="CHEBI:43474"/>
        <dbReference type="ChEBI" id="CHEBI:50058"/>
        <dbReference type="ChEBI" id="CHEBI:61973"/>
        <dbReference type="ChEBI" id="CHEBI:61974"/>
        <dbReference type="ChEBI" id="CHEBI:456216"/>
        <dbReference type="EC" id="1.8.98.2"/>
    </reaction>
</comment>
<evidence type="ECO:0000256" key="10">
    <source>
        <dbReference type="ARBA" id="ARBA00023157"/>
    </source>
</evidence>
<accession>A0A8X7NS76</accession>
<dbReference type="GO" id="GO:0005737">
    <property type="term" value="C:cytoplasm"/>
    <property type="evidence" value="ECO:0007669"/>
    <property type="project" value="UniProtKB-SubCell"/>
</dbReference>
<protein>
    <recommendedName>
        <fullName evidence="13 14">Sulfiredoxin</fullName>
        <ecNumber evidence="4 14">1.8.98.2</ecNumber>
    </recommendedName>
</protein>